<dbReference type="OrthoDB" id="6616236at2759"/>
<dbReference type="AlphaFoldDB" id="A0A2S2Q708"/>
<dbReference type="Pfam" id="PF21788">
    <property type="entry name" value="TNP-like_GBD"/>
    <property type="match status" value="1"/>
</dbReference>
<gene>
    <name evidence="3" type="primary">T_6</name>
    <name evidence="3" type="ORF">g.145129</name>
</gene>
<protein>
    <submittedName>
        <fullName evidence="3">Transposable element P transposase</fullName>
    </submittedName>
</protein>
<organism evidence="3">
    <name type="scientific">Sipha flava</name>
    <name type="common">yellow sugarcane aphid</name>
    <dbReference type="NCBI Taxonomy" id="143950"/>
    <lineage>
        <taxon>Eukaryota</taxon>
        <taxon>Metazoa</taxon>
        <taxon>Ecdysozoa</taxon>
        <taxon>Arthropoda</taxon>
        <taxon>Hexapoda</taxon>
        <taxon>Insecta</taxon>
        <taxon>Pterygota</taxon>
        <taxon>Neoptera</taxon>
        <taxon>Paraneoptera</taxon>
        <taxon>Hemiptera</taxon>
        <taxon>Sternorrhyncha</taxon>
        <taxon>Aphidomorpha</taxon>
        <taxon>Aphidoidea</taxon>
        <taxon>Aphididae</taxon>
        <taxon>Sipha</taxon>
    </lineage>
</organism>
<dbReference type="InterPro" id="IPR048365">
    <property type="entry name" value="TNP-like_RNaseH_N"/>
</dbReference>
<name>A0A2S2Q708_9HEMI</name>
<feature type="domain" description="Transposable element P transposase-like RNase H" evidence="1">
    <location>
        <begin position="2"/>
        <end position="64"/>
    </location>
</feature>
<accession>A0A2S2Q708</accession>
<dbReference type="InterPro" id="IPR048366">
    <property type="entry name" value="TNP-like_GBD"/>
</dbReference>
<feature type="domain" description="Transposable element P transposase-like GTP-binding insertion" evidence="2">
    <location>
        <begin position="90"/>
        <end position="206"/>
    </location>
</feature>
<dbReference type="Pfam" id="PF21787">
    <property type="entry name" value="TNP-like_RNaseH_N"/>
    <property type="match status" value="1"/>
</dbReference>
<evidence type="ECO:0000259" key="2">
    <source>
        <dbReference type="Pfam" id="PF21788"/>
    </source>
</evidence>
<dbReference type="EMBL" id="GGMS01003779">
    <property type="protein sequence ID" value="MBY72982.1"/>
    <property type="molecule type" value="Transcribed_RNA"/>
</dbReference>
<proteinExistence type="predicted"/>
<reference evidence="3" key="1">
    <citation type="submission" date="2018-04" db="EMBL/GenBank/DDBJ databases">
        <title>Transcriptome assembly of Sipha flava.</title>
        <authorList>
            <person name="Scully E.D."/>
            <person name="Geib S.M."/>
            <person name="Palmer N.A."/>
            <person name="Koch K."/>
            <person name="Bradshaw J."/>
            <person name="Heng-Moss T."/>
            <person name="Sarath G."/>
        </authorList>
    </citation>
    <scope>NUCLEOTIDE SEQUENCE</scope>
</reference>
<sequence length="298" mass="34508">MIIRGMYSTWKMPIAYFLPSTSVKHTNLCELIKEAIKRLFECGLKVKAVICDQGTSNVAAFKDLNMTKDEPYFFVGDKKVYSIFDVPNLFKNLRNHFRKTNLLFIGKEVSFKDIDDTYNIDKNCLTSRSLLKITDAHINPGPFQMMSCKLALQLFSNKVATTMKTCIMTHQLKSKTCQNTMEIVKQLNDLFDCLNSKSLFNPNPKKCALSDKCPEQIEFLLKARTWFESLEKVIDPKKPIKNTRPVCFDGMVWTINAISMIYEEQQNNGYNYLLTRRLNSDVIENMFAVFRQRGGYNR</sequence>
<evidence type="ECO:0000259" key="1">
    <source>
        <dbReference type="Pfam" id="PF21787"/>
    </source>
</evidence>
<evidence type="ECO:0000313" key="3">
    <source>
        <dbReference type="EMBL" id="MBY72982.1"/>
    </source>
</evidence>